<evidence type="ECO:0000259" key="3">
    <source>
        <dbReference type="SMART" id="SM00331"/>
    </source>
</evidence>
<dbReference type="SUPFAM" id="SSF81606">
    <property type="entry name" value="PP2C-like"/>
    <property type="match status" value="1"/>
</dbReference>
<evidence type="ECO:0000256" key="1">
    <source>
        <dbReference type="ARBA" id="ARBA00022801"/>
    </source>
</evidence>
<dbReference type="GO" id="GO:0016791">
    <property type="term" value="F:phosphatase activity"/>
    <property type="evidence" value="ECO:0007669"/>
    <property type="project" value="TreeGrafter"/>
</dbReference>
<evidence type="ECO:0000313" key="4">
    <source>
        <dbReference type="EMBL" id="QFZ72249.1"/>
    </source>
</evidence>
<reference evidence="4 5" key="1">
    <citation type="submission" date="2019-10" db="EMBL/GenBank/DDBJ databases">
        <title>A novel species.</title>
        <authorList>
            <person name="Gao J."/>
        </authorList>
    </citation>
    <scope>NUCLEOTIDE SEQUENCE [LARGE SCALE GENOMIC DNA]</scope>
    <source>
        <strain evidence="4 5">QMT-28</strain>
    </source>
</reference>
<evidence type="ECO:0000256" key="2">
    <source>
        <dbReference type="SAM" id="Phobius"/>
    </source>
</evidence>
<dbReference type="PANTHER" id="PTHR43156">
    <property type="entry name" value="STAGE II SPORULATION PROTEIN E-RELATED"/>
    <property type="match status" value="1"/>
</dbReference>
<dbReference type="AlphaFoldDB" id="A0A5Q0L6D5"/>
<gene>
    <name evidence="4" type="ORF">GFH48_02340</name>
</gene>
<dbReference type="Gene3D" id="3.60.40.10">
    <property type="entry name" value="PPM-type phosphatase domain"/>
    <property type="match status" value="1"/>
</dbReference>
<feature type="transmembrane region" description="Helical" evidence="2">
    <location>
        <begin position="32"/>
        <end position="51"/>
    </location>
</feature>
<dbReference type="InterPro" id="IPR052016">
    <property type="entry name" value="Bact_Sigma-Reg"/>
</dbReference>
<keyword evidence="1" id="KW-0378">Hydrolase</keyword>
<evidence type="ECO:0000313" key="5">
    <source>
        <dbReference type="Proteomes" id="UP000326179"/>
    </source>
</evidence>
<dbReference type="Pfam" id="PF07228">
    <property type="entry name" value="SpoIIE"/>
    <property type="match status" value="1"/>
</dbReference>
<dbReference type="PANTHER" id="PTHR43156:SF2">
    <property type="entry name" value="STAGE II SPORULATION PROTEIN E"/>
    <property type="match status" value="1"/>
</dbReference>
<dbReference type="InterPro" id="IPR036457">
    <property type="entry name" value="PPM-type-like_dom_sf"/>
</dbReference>
<feature type="domain" description="PPM-type phosphatase" evidence="3">
    <location>
        <begin position="154"/>
        <end position="379"/>
    </location>
</feature>
<protein>
    <submittedName>
        <fullName evidence="4">SpoIIE family protein phosphatase</fullName>
    </submittedName>
</protein>
<keyword evidence="2" id="KW-0472">Membrane</keyword>
<dbReference type="InterPro" id="IPR001932">
    <property type="entry name" value="PPM-type_phosphatase-like_dom"/>
</dbReference>
<feature type="transmembrane region" description="Helical" evidence="2">
    <location>
        <begin position="103"/>
        <end position="121"/>
    </location>
</feature>
<accession>A0A5Q0L6D5</accession>
<dbReference type="SMART" id="SM00331">
    <property type="entry name" value="PP2C_SIG"/>
    <property type="match status" value="1"/>
</dbReference>
<dbReference type="EMBL" id="CP045643">
    <property type="protein sequence ID" value="QFZ72249.1"/>
    <property type="molecule type" value="Genomic_DNA"/>
</dbReference>
<organism evidence="4 5">
    <name type="scientific">Streptomyces fagopyri</name>
    <dbReference type="NCBI Taxonomy" id="2662397"/>
    <lineage>
        <taxon>Bacteria</taxon>
        <taxon>Bacillati</taxon>
        <taxon>Actinomycetota</taxon>
        <taxon>Actinomycetes</taxon>
        <taxon>Kitasatosporales</taxon>
        <taxon>Streptomycetaceae</taxon>
        <taxon>Streptomyces</taxon>
    </lineage>
</organism>
<keyword evidence="5" id="KW-1185">Reference proteome</keyword>
<proteinExistence type="predicted"/>
<keyword evidence="2" id="KW-0812">Transmembrane</keyword>
<name>A0A5Q0L6D5_9ACTN</name>
<dbReference type="Proteomes" id="UP000326179">
    <property type="component" value="Chromosome"/>
</dbReference>
<sequence>MTKEAPMDTGAHGAVTDGGFVLSFPAVRLRTLIALVVASVVLLGVTLWGVIVPADVHLEVLLVAVPALTAVVDNTRTTVSMTALACLGVVAVDVDDGLPRSPILAIDVLGLLVVCVLVLVFRRVRDVDHRTLCAVRCVSETAQKALLPPLPCRMAGLEIATAYRSAAAHAHIGGDVYAAERVGDTVRMLIGDVRGNGLAAVDDAAAVIGAFREAAHRDVRLEHVALSLDAGVRRRVDQVSLTDTNASERFITALVLEIPDDLHVVRVISCGHPDSMRSHGEEVDLLEVPQPAPPLGLGGDRTAYQVDTFRFEPDDTLLLHTDGLLETRDGAGVFYPALDRFALLAEDEPHHLIERLMSDLTVHAGGEVQDDVAMVAVRRRPPTAVEGAGEDGHGTCPVNERVRRERAGVASETDRYGTG</sequence>
<keyword evidence="2" id="KW-1133">Transmembrane helix</keyword>
<dbReference type="KEGG" id="sfy:GFH48_02340"/>